<evidence type="ECO:0000313" key="11">
    <source>
        <dbReference type="Proteomes" id="UP000233256"/>
    </source>
</evidence>
<evidence type="ECO:0000256" key="3">
    <source>
        <dbReference type="ARBA" id="ARBA00022553"/>
    </source>
</evidence>
<keyword evidence="6" id="KW-0902">Two-component regulatory system</keyword>
<evidence type="ECO:0000256" key="6">
    <source>
        <dbReference type="ARBA" id="ARBA00023012"/>
    </source>
</evidence>
<evidence type="ECO:0000256" key="8">
    <source>
        <dbReference type="SAM" id="MobiDB-lite"/>
    </source>
</evidence>
<evidence type="ECO:0000256" key="1">
    <source>
        <dbReference type="ARBA" id="ARBA00000085"/>
    </source>
</evidence>
<keyword evidence="3" id="KW-0597">Phosphoprotein</keyword>
<name>A0A2N1PUX5_9BACT</name>
<dbReference type="InterPro" id="IPR029016">
    <property type="entry name" value="GAF-like_dom_sf"/>
</dbReference>
<dbReference type="SMART" id="SM00065">
    <property type="entry name" value="GAF"/>
    <property type="match status" value="1"/>
</dbReference>
<comment type="catalytic activity">
    <reaction evidence="1">
        <text>ATP + protein L-histidine = ADP + protein N-phospho-L-histidine.</text>
        <dbReference type="EC" id="2.7.13.3"/>
    </reaction>
</comment>
<dbReference type="EMBL" id="PGXC01000001">
    <property type="protein sequence ID" value="PKK92116.1"/>
    <property type="molecule type" value="Genomic_DNA"/>
</dbReference>
<reference evidence="10 11" key="1">
    <citation type="journal article" date="2017" name="ISME J.">
        <title>Potential for microbial H2 and metal transformations associated with novel bacteria and archaea in deep terrestrial subsurface sediments.</title>
        <authorList>
            <person name="Hernsdorf A.W."/>
            <person name="Amano Y."/>
            <person name="Miyakawa K."/>
            <person name="Ise K."/>
            <person name="Suzuki Y."/>
            <person name="Anantharaman K."/>
            <person name="Probst A."/>
            <person name="Burstein D."/>
            <person name="Thomas B.C."/>
            <person name="Banfield J.F."/>
        </authorList>
    </citation>
    <scope>NUCLEOTIDE SEQUENCE [LARGE SCALE GENOMIC DNA]</scope>
    <source>
        <strain evidence="10">HGW-Wallbacteria-1</strain>
    </source>
</reference>
<dbReference type="PANTHER" id="PTHR44936">
    <property type="entry name" value="SENSOR PROTEIN CREC"/>
    <property type="match status" value="1"/>
</dbReference>
<dbReference type="EC" id="2.7.13.3" evidence="2"/>
<dbReference type="Pfam" id="PF01590">
    <property type="entry name" value="GAF"/>
    <property type="match status" value="1"/>
</dbReference>
<dbReference type="Gene3D" id="3.30.450.40">
    <property type="match status" value="1"/>
</dbReference>
<keyword evidence="7" id="KW-0175">Coiled coil</keyword>
<dbReference type="Proteomes" id="UP000233256">
    <property type="component" value="Unassembled WGS sequence"/>
</dbReference>
<dbReference type="Pfam" id="PF02518">
    <property type="entry name" value="HATPase_c"/>
    <property type="match status" value="1"/>
</dbReference>
<sequence length="688" mass="76270">MTKFNPAGAFEALNRIREAGSRISMVSGAMKALGDSFDFSEATLFHLPSRDSEPVIIDTLNIKNEAPLTPELSREIGPILPLLNSTGRAMISPSDLLNPERKGEKDRKESRKGSGLLSINGMRNAIAIPCPTENEGDGQLLLVMMNLNSEFLAENRRGDFDWDRDLLNIGELMSRILELDLERGSAERIHQALETISGIGMLLNSSMDATTLIRNVNARICELLDAEGCSVILRDTDTNSLKFFAVWGERSEMIEKVSIPEGTGIAGWVIDNGMHWISITAAHDEKFSPFVDIITDFNTRNVLAVPMKVAGRIIGAVEVVNKKRGRNFDDQDVDLLFCLAFQIALLVTRSRELEELGSLLKKKEAALFETNQELSMLKSNLQAENAERLETKARVSQLSENLNQKSMECSMANRRISDMTIAMNEMAARIDSRERELESLRTDMREIVTSSPVTEKNDNVRQLSSRLSTFFMKALKALGSSENLCGTLIRGEGGRSFKDREEIYEDISDHIVYSRRLVSMAGDLSFFLSGKKLILSENPFDLNRLVMDEVHKWMGQAESTGQPIHFSPESSLPMLIRGNPDSFSHMLGLLLDNSIKHSRSSQMIFVKTHRDEGCAFLTITDKGRGFDPSLTNAAMTPFVKLPGTGMSADSMGLGLPLARYIAIEHGGSLNLKTSPGMGTEIEIKIPLT</sequence>
<dbReference type="InterPro" id="IPR003018">
    <property type="entry name" value="GAF"/>
</dbReference>
<dbReference type="GO" id="GO:0004673">
    <property type="term" value="F:protein histidine kinase activity"/>
    <property type="evidence" value="ECO:0007669"/>
    <property type="project" value="UniProtKB-EC"/>
</dbReference>
<dbReference type="InterPro" id="IPR005467">
    <property type="entry name" value="His_kinase_dom"/>
</dbReference>
<dbReference type="PRINTS" id="PR00344">
    <property type="entry name" value="BCTRLSENSOR"/>
</dbReference>
<accession>A0A2N1PUX5</accession>
<dbReference type="InterPro" id="IPR036890">
    <property type="entry name" value="HATPase_C_sf"/>
</dbReference>
<feature type="coiled-coil region" evidence="7">
    <location>
        <begin position="360"/>
        <end position="443"/>
    </location>
</feature>
<dbReference type="InterPro" id="IPR004358">
    <property type="entry name" value="Sig_transdc_His_kin-like_C"/>
</dbReference>
<feature type="domain" description="Histidine kinase" evidence="9">
    <location>
        <begin position="514"/>
        <end position="688"/>
    </location>
</feature>
<evidence type="ECO:0000313" key="10">
    <source>
        <dbReference type="EMBL" id="PKK92116.1"/>
    </source>
</evidence>
<dbReference type="Gene3D" id="3.30.565.10">
    <property type="entry name" value="Histidine kinase-like ATPase, C-terminal domain"/>
    <property type="match status" value="1"/>
</dbReference>
<dbReference type="PANTHER" id="PTHR44936:SF9">
    <property type="entry name" value="SENSOR PROTEIN CREC"/>
    <property type="match status" value="1"/>
</dbReference>
<feature type="compositionally biased region" description="Basic and acidic residues" evidence="8">
    <location>
        <begin position="98"/>
        <end position="112"/>
    </location>
</feature>
<gene>
    <name evidence="10" type="ORF">CVV64_01475</name>
</gene>
<comment type="caution">
    <text evidence="10">The sequence shown here is derived from an EMBL/GenBank/DDBJ whole genome shotgun (WGS) entry which is preliminary data.</text>
</comment>
<organism evidence="10 11">
    <name type="scientific">Candidatus Wallbacteria bacterium HGW-Wallbacteria-1</name>
    <dbReference type="NCBI Taxonomy" id="2013854"/>
    <lineage>
        <taxon>Bacteria</taxon>
        <taxon>Candidatus Walliibacteriota</taxon>
    </lineage>
</organism>
<evidence type="ECO:0000256" key="2">
    <source>
        <dbReference type="ARBA" id="ARBA00012438"/>
    </source>
</evidence>
<proteinExistence type="predicted"/>
<keyword evidence="4" id="KW-0808">Transferase</keyword>
<dbReference type="GO" id="GO:0000160">
    <property type="term" value="P:phosphorelay signal transduction system"/>
    <property type="evidence" value="ECO:0007669"/>
    <property type="project" value="UniProtKB-KW"/>
</dbReference>
<dbReference type="AlphaFoldDB" id="A0A2N1PUX5"/>
<keyword evidence="5" id="KW-0418">Kinase</keyword>
<dbReference type="CDD" id="cd00075">
    <property type="entry name" value="HATPase"/>
    <property type="match status" value="1"/>
</dbReference>
<evidence type="ECO:0000256" key="5">
    <source>
        <dbReference type="ARBA" id="ARBA00022777"/>
    </source>
</evidence>
<dbReference type="InterPro" id="IPR050980">
    <property type="entry name" value="2C_sensor_his_kinase"/>
</dbReference>
<evidence type="ECO:0000259" key="9">
    <source>
        <dbReference type="PROSITE" id="PS50109"/>
    </source>
</evidence>
<feature type="region of interest" description="Disordered" evidence="8">
    <location>
        <begin position="91"/>
        <end position="114"/>
    </location>
</feature>
<dbReference type="SUPFAM" id="SSF55781">
    <property type="entry name" value="GAF domain-like"/>
    <property type="match status" value="1"/>
</dbReference>
<dbReference type="SUPFAM" id="SSF55874">
    <property type="entry name" value="ATPase domain of HSP90 chaperone/DNA topoisomerase II/histidine kinase"/>
    <property type="match status" value="1"/>
</dbReference>
<dbReference type="PROSITE" id="PS50109">
    <property type="entry name" value="HIS_KIN"/>
    <property type="match status" value="1"/>
</dbReference>
<dbReference type="SMART" id="SM00387">
    <property type="entry name" value="HATPase_c"/>
    <property type="match status" value="1"/>
</dbReference>
<evidence type="ECO:0000256" key="7">
    <source>
        <dbReference type="SAM" id="Coils"/>
    </source>
</evidence>
<dbReference type="InterPro" id="IPR003594">
    <property type="entry name" value="HATPase_dom"/>
</dbReference>
<protein>
    <recommendedName>
        <fullName evidence="2">histidine kinase</fullName>
        <ecNumber evidence="2">2.7.13.3</ecNumber>
    </recommendedName>
</protein>
<evidence type="ECO:0000256" key="4">
    <source>
        <dbReference type="ARBA" id="ARBA00022679"/>
    </source>
</evidence>